<proteinExistence type="predicted"/>
<accession>A0ABW0JQW8</accession>
<reference evidence="3" key="1">
    <citation type="journal article" date="2019" name="Int. J. Syst. Evol. Microbiol.">
        <title>The Global Catalogue of Microorganisms (GCM) 10K type strain sequencing project: providing services to taxonomists for standard genome sequencing and annotation.</title>
        <authorList>
            <consortium name="The Broad Institute Genomics Platform"/>
            <consortium name="The Broad Institute Genome Sequencing Center for Infectious Disease"/>
            <person name="Wu L."/>
            <person name="Ma J."/>
        </authorList>
    </citation>
    <scope>NUCLEOTIDE SEQUENCE [LARGE SCALE GENOMIC DNA]</scope>
    <source>
        <strain evidence="3">KACC 12822</strain>
    </source>
</reference>
<comment type="caution">
    <text evidence="2">The sequence shown here is derived from an EMBL/GenBank/DDBJ whole genome shotgun (WGS) entry which is preliminary data.</text>
</comment>
<evidence type="ECO:0000259" key="1">
    <source>
        <dbReference type="Pfam" id="PF01814"/>
    </source>
</evidence>
<feature type="domain" description="Hemerythrin-like" evidence="1">
    <location>
        <begin position="6"/>
        <end position="125"/>
    </location>
</feature>
<dbReference type="EMBL" id="JBHSMM010000001">
    <property type="protein sequence ID" value="MFC5438498.1"/>
    <property type="molecule type" value="Genomic_DNA"/>
</dbReference>
<dbReference type="Proteomes" id="UP001596018">
    <property type="component" value="Unassembled WGS sequence"/>
</dbReference>
<dbReference type="InterPro" id="IPR012312">
    <property type="entry name" value="Hemerythrin-like"/>
</dbReference>
<dbReference type="Gene3D" id="1.20.120.520">
    <property type="entry name" value="nmb1532 protein domain like"/>
    <property type="match status" value="1"/>
</dbReference>
<evidence type="ECO:0000313" key="3">
    <source>
        <dbReference type="Proteomes" id="UP001596018"/>
    </source>
</evidence>
<protein>
    <submittedName>
        <fullName evidence="2">Hemerythrin domain-containing protein</fullName>
    </submittedName>
</protein>
<sequence length="138" mass="15874">MSPTHLIVNLRNEHAQMRDMLDSVRRVGISTPDGQRQLKKARQLIVDHLHHEDTHLYPALRGNPQTQPLANEYANEMQELSREILAFFDGMEREHDDLVFARGFGKVMGVLNKRWTREEVRLYPAYDAHCGDKLAAAG</sequence>
<evidence type="ECO:0000313" key="2">
    <source>
        <dbReference type="EMBL" id="MFC5438498.1"/>
    </source>
</evidence>
<gene>
    <name evidence="2" type="ORF">ACFPK0_00575</name>
</gene>
<dbReference type="RefSeq" id="WP_056083373.1">
    <property type="nucleotide sequence ID" value="NZ_JALBWS010000015.1"/>
</dbReference>
<organism evidence="2 3">
    <name type="scientific">Rhodanobacter ginsenosidimutans</name>
    <dbReference type="NCBI Taxonomy" id="490571"/>
    <lineage>
        <taxon>Bacteria</taxon>
        <taxon>Pseudomonadati</taxon>
        <taxon>Pseudomonadota</taxon>
        <taxon>Gammaproteobacteria</taxon>
        <taxon>Lysobacterales</taxon>
        <taxon>Rhodanobacteraceae</taxon>
        <taxon>Rhodanobacter</taxon>
    </lineage>
</organism>
<dbReference type="Pfam" id="PF01814">
    <property type="entry name" value="Hemerythrin"/>
    <property type="match status" value="1"/>
</dbReference>
<keyword evidence="3" id="KW-1185">Reference proteome</keyword>
<name>A0ABW0JQW8_9GAMM</name>